<dbReference type="Proteomes" id="UP001159042">
    <property type="component" value="Unassembled WGS sequence"/>
</dbReference>
<keyword evidence="10" id="KW-1185">Reference proteome</keyword>
<evidence type="ECO:0000256" key="1">
    <source>
        <dbReference type="ARBA" id="ARBA00001968"/>
    </source>
</evidence>
<dbReference type="GO" id="GO:0046872">
    <property type="term" value="F:metal ion binding"/>
    <property type="evidence" value="ECO:0007669"/>
    <property type="project" value="UniProtKB-KW"/>
</dbReference>
<dbReference type="PANTHER" id="PTHR22930">
    <property type="match status" value="1"/>
</dbReference>
<keyword evidence="4" id="KW-0540">Nuclease</keyword>
<name>A0AAV8V745_9CUCU</name>
<organism evidence="9 10">
    <name type="scientific">Exocentrus adspersus</name>
    <dbReference type="NCBI Taxonomy" id="1586481"/>
    <lineage>
        <taxon>Eukaryota</taxon>
        <taxon>Metazoa</taxon>
        <taxon>Ecdysozoa</taxon>
        <taxon>Arthropoda</taxon>
        <taxon>Hexapoda</taxon>
        <taxon>Insecta</taxon>
        <taxon>Pterygota</taxon>
        <taxon>Neoptera</taxon>
        <taxon>Endopterygota</taxon>
        <taxon>Coleoptera</taxon>
        <taxon>Polyphaga</taxon>
        <taxon>Cucujiformia</taxon>
        <taxon>Chrysomeloidea</taxon>
        <taxon>Cerambycidae</taxon>
        <taxon>Lamiinae</taxon>
        <taxon>Acanthocinini</taxon>
        <taxon>Exocentrus</taxon>
    </lineage>
</organism>
<evidence type="ECO:0000313" key="10">
    <source>
        <dbReference type="Proteomes" id="UP001159042"/>
    </source>
</evidence>
<comment type="similarity">
    <text evidence="3">Belongs to the HARBI1 family.</text>
</comment>
<keyword evidence="6" id="KW-0378">Hydrolase</keyword>
<feature type="domain" description="DDE Tnp4" evidence="8">
    <location>
        <begin position="192"/>
        <end position="269"/>
    </location>
</feature>
<keyword evidence="7" id="KW-0539">Nucleus</keyword>
<dbReference type="GO" id="GO:0005634">
    <property type="term" value="C:nucleus"/>
    <property type="evidence" value="ECO:0007669"/>
    <property type="project" value="UniProtKB-SubCell"/>
</dbReference>
<dbReference type="AlphaFoldDB" id="A0AAV8V745"/>
<evidence type="ECO:0000259" key="8">
    <source>
        <dbReference type="Pfam" id="PF13359"/>
    </source>
</evidence>
<proteinExistence type="inferred from homology"/>
<gene>
    <name evidence="9" type="ORF">NQ315_007967</name>
</gene>
<dbReference type="PANTHER" id="PTHR22930:SF85">
    <property type="entry name" value="GH03217P-RELATED"/>
    <property type="match status" value="1"/>
</dbReference>
<protein>
    <recommendedName>
        <fullName evidence="8">DDE Tnp4 domain-containing protein</fullName>
    </recommendedName>
</protein>
<evidence type="ECO:0000256" key="2">
    <source>
        <dbReference type="ARBA" id="ARBA00004123"/>
    </source>
</evidence>
<dbReference type="Pfam" id="PF13359">
    <property type="entry name" value="DDE_Tnp_4"/>
    <property type="match status" value="1"/>
</dbReference>
<dbReference type="InterPro" id="IPR027806">
    <property type="entry name" value="HARBI1_dom"/>
</dbReference>
<evidence type="ECO:0000256" key="6">
    <source>
        <dbReference type="ARBA" id="ARBA00022801"/>
    </source>
</evidence>
<dbReference type="InterPro" id="IPR045249">
    <property type="entry name" value="HARBI1-like"/>
</dbReference>
<keyword evidence="5" id="KW-0479">Metal-binding</keyword>
<reference evidence="9 10" key="1">
    <citation type="journal article" date="2023" name="Insect Mol. Biol.">
        <title>Genome sequencing provides insights into the evolution of gene families encoding plant cell wall-degrading enzymes in longhorned beetles.</title>
        <authorList>
            <person name="Shin N.R."/>
            <person name="Okamura Y."/>
            <person name="Kirsch R."/>
            <person name="Pauchet Y."/>
        </authorList>
    </citation>
    <scope>NUCLEOTIDE SEQUENCE [LARGE SCALE GENOMIC DNA]</scope>
    <source>
        <strain evidence="9">EAD_L_NR</strain>
    </source>
</reference>
<evidence type="ECO:0000313" key="9">
    <source>
        <dbReference type="EMBL" id="KAJ8909770.1"/>
    </source>
</evidence>
<dbReference type="EMBL" id="JANEYG010000417">
    <property type="protein sequence ID" value="KAJ8909770.1"/>
    <property type="molecule type" value="Genomic_DNA"/>
</dbReference>
<evidence type="ECO:0000256" key="4">
    <source>
        <dbReference type="ARBA" id="ARBA00022722"/>
    </source>
</evidence>
<dbReference type="GO" id="GO:0016787">
    <property type="term" value="F:hydrolase activity"/>
    <property type="evidence" value="ECO:0007669"/>
    <property type="project" value="UniProtKB-KW"/>
</dbReference>
<evidence type="ECO:0000256" key="3">
    <source>
        <dbReference type="ARBA" id="ARBA00006958"/>
    </source>
</evidence>
<dbReference type="GO" id="GO:0004518">
    <property type="term" value="F:nuclease activity"/>
    <property type="evidence" value="ECO:0007669"/>
    <property type="project" value="UniProtKB-KW"/>
</dbReference>
<comment type="cofactor">
    <cofactor evidence="1">
        <name>a divalent metal cation</name>
        <dbReference type="ChEBI" id="CHEBI:60240"/>
    </cofactor>
</comment>
<evidence type="ECO:0000256" key="7">
    <source>
        <dbReference type="ARBA" id="ARBA00023242"/>
    </source>
</evidence>
<evidence type="ECO:0000256" key="5">
    <source>
        <dbReference type="ARBA" id="ARBA00022723"/>
    </source>
</evidence>
<accession>A0AAV8V745</accession>
<comment type="caution">
    <text evidence="9">The sequence shown here is derived from an EMBL/GenBank/DDBJ whole genome shotgun (WGS) entry which is preliminary data.</text>
</comment>
<comment type="subcellular location">
    <subcellularLocation>
        <location evidence="2">Nucleus</location>
    </subcellularLocation>
</comment>
<sequence length="328" mass="37717">METNFKNTIKLVSLNIATKWKASGKRADRFRTKYEEWLKSEDIVFKLDLGDIYSLEEPSTSRTTGRPTKIFGESSEKTKKRRVQKIVEGSNVEEITVAAEVILRKSGKRDAANLIKDISTAPETASDIKKIRAYVEKQRSLTPDEALAWYVDTKSTSHGYKLTRKVAMAAGHYSWASGYYRLHPHKPSHSSRDSGYPLRPWLMTPYLPQPAPGTPEFRFNERMRQIRVLIERTFGELKNRFRCLLKDRVLHYAPVTVGKIVMACTVLHNICVENNIPLILDDNEDYVNEGIDNFENNLQEERGLAINNIFARGQQIRNFFVQSIFLTN</sequence>